<dbReference type="RefSeq" id="WP_283230933.1">
    <property type="nucleotide sequence ID" value="NZ_JASGBQ010000013.1"/>
</dbReference>
<keyword evidence="3" id="KW-1185">Reference proteome</keyword>
<protein>
    <submittedName>
        <fullName evidence="2">Uncharacterized protein</fullName>
    </submittedName>
</protein>
<name>A0AAP4EZZ0_9FIRM</name>
<dbReference type="Proteomes" id="UP001300383">
    <property type="component" value="Unassembled WGS sequence"/>
</dbReference>
<sequence length="64" mass="7645">MENYIPFEKLSKKKQRELNAKRRNTWGSISPITRKPNPPKAYNRRKALKWNDDSSSVPFAFFLF</sequence>
<comment type="caution">
    <text evidence="2">The sequence shown here is derived from an EMBL/GenBank/DDBJ whole genome shotgun (WGS) entry which is preliminary data.</text>
</comment>
<feature type="region of interest" description="Disordered" evidence="1">
    <location>
        <begin position="16"/>
        <end position="40"/>
    </location>
</feature>
<evidence type="ECO:0000256" key="1">
    <source>
        <dbReference type="SAM" id="MobiDB-lite"/>
    </source>
</evidence>
<dbReference type="AlphaFoldDB" id="A0AAP4EZZ0"/>
<evidence type="ECO:0000313" key="3">
    <source>
        <dbReference type="Proteomes" id="UP001300383"/>
    </source>
</evidence>
<proteinExistence type="predicted"/>
<organism evidence="2 3">
    <name type="scientific">Fusibacillus kribbianus</name>
    <dbReference type="NCBI Taxonomy" id="3044208"/>
    <lineage>
        <taxon>Bacteria</taxon>
        <taxon>Bacillati</taxon>
        <taxon>Bacillota</taxon>
        <taxon>Clostridia</taxon>
        <taxon>Lachnospirales</taxon>
        <taxon>Lachnospiraceae</taxon>
        <taxon>Fusibacillus</taxon>
    </lineage>
</organism>
<dbReference type="EMBL" id="JASGBQ010000013">
    <property type="protein sequence ID" value="MDI9242485.1"/>
    <property type="molecule type" value="Genomic_DNA"/>
</dbReference>
<gene>
    <name evidence="2" type="ORF">QJ036_08385</name>
</gene>
<reference evidence="2 3" key="1">
    <citation type="submission" date="2023-05" db="EMBL/GenBank/DDBJ databases">
        <title>[ruminococcus] sp. nov., isolated from a pig farm feces dump.</title>
        <authorList>
            <person name="Chang Y.-H."/>
        </authorList>
    </citation>
    <scope>NUCLEOTIDE SEQUENCE [LARGE SCALE GENOMIC DNA]</scope>
    <source>
        <strain evidence="2 3">YH-rum2234</strain>
    </source>
</reference>
<evidence type="ECO:0000313" key="2">
    <source>
        <dbReference type="EMBL" id="MDI9242485.1"/>
    </source>
</evidence>
<accession>A0AAP4EZZ0</accession>